<dbReference type="InterPro" id="IPR001611">
    <property type="entry name" value="Leu-rich_rpt"/>
</dbReference>
<dbReference type="Proteomes" id="UP000824469">
    <property type="component" value="Unassembled WGS sequence"/>
</dbReference>
<dbReference type="Pfam" id="PF14541">
    <property type="entry name" value="TAXi_C"/>
    <property type="match status" value="1"/>
</dbReference>
<evidence type="ECO:0000256" key="2">
    <source>
        <dbReference type="ARBA" id="ARBA00022614"/>
    </source>
</evidence>
<dbReference type="Gene3D" id="2.40.70.10">
    <property type="entry name" value="Acid Proteases"/>
    <property type="match status" value="1"/>
</dbReference>
<reference evidence="7 8" key="1">
    <citation type="journal article" date="2021" name="Nat. Plants">
        <title>The Taxus genome provides insights into paclitaxel biosynthesis.</title>
        <authorList>
            <person name="Xiong X."/>
            <person name="Gou J."/>
            <person name="Liao Q."/>
            <person name="Li Y."/>
            <person name="Zhou Q."/>
            <person name="Bi G."/>
            <person name="Li C."/>
            <person name="Du R."/>
            <person name="Wang X."/>
            <person name="Sun T."/>
            <person name="Guo L."/>
            <person name="Liang H."/>
            <person name="Lu P."/>
            <person name="Wu Y."/>
            <person name="Zhang Z."/>
            <person name="Ro D.K."/>
            <person name="Shang Y."/>
            <person name="Huang S."/>
            <person name="Yan J."/>
        </authorList>
    </citation>
    <scope>NUCLEOTIDE SEQUENCE [LARGE SCALE GENOMIC DNA]</scope>
    <source>
        <strain evidence="7">Ta-2019</strain>
    </source>
</reference>
<dbReference type="GO" id="GO:0016020">
    <property type="term" value="C:membrane"/>
    <property type="evidence" value="ECO:0007669"/>
    <property type="project" value="UniProtKB-SubCell"/>
</dbReference>
<evidence type="ECO:0000256" key="1">
    <source>
        <dbReference type="ARBA" id="ARBA00004370"/>
    </source>
</evidence>
<dbReference type="PANTHER" id="PTHR48060:SF21">
    <property type="entry name" value="L DOMAIN-LIKE PROTEIN"/>
    <property type="match status" value="1"/>
</dbReference>
<comment type="caution">
    <text evidence="7">The sequence shown here is derived from an EMBL/GenBank/DDBJ whole genome shotgun (WGS) entry which is preliminary data.</text>
</comment>
<dbReference type="PANTHER" id="PTHR48060">
    <property type="entry name" value="DNA DAMAGE-REPAIR/TOLERATION PROTEIN DRT100"/>
    <property type="match status" value="1"/>
</dbReference>
<protein>
    <recommendedName>
        <fullName evidence="6">Peptidase A1 domain-containing protein</fullName>
    </recommendedName>
</protein>
<evidence type="ECO:0000259" key="6">
    <source>
        <dbReference type="PROSITE" id="PS51767"/>
    </source>
</evidence>
<keyword evidence="2" id="KW-0433">Leucine-rich repeat</keyword>
<dbReference type="FunFam" id="3.80.10.10:FF:000400">
    <property type="entry name" value="Nuclear pore complex protein NUP107"/>
    <property type="match status" value="1"/>
</dbReference>
<dbReference type="InterPro" id="IPR032799">
    <property type="entry name" value="TAXi_C"/>
</dbReference>
<dbReference type="InterPro" id="IPR033121">
    <property type="entry name" value="PEPTIDASE_A1"/>
</dbReference>
<evidence type="ECO:0000256" key="5">
    <source>
        <dbReference type="ARBA" id="ARBA00023136"/>
    </source>
</evidence>
<sequence length="395" mass="43198">TRPRPHLNTMYYISVKSITVGTTLAAIDPHATFDIREDGSGGFIIDSASTVTYLAPAAFRAVADVVDLTLNWNEANGSDFGFSLCYQMPPGETPASFPDTMFYLEGGAEYVVEGKYNFAVVDEKTSLVCMLMLEMDEASVANGAPSILGNMQQQNYHILYDNGNQMLSFTPASCRDISEPAFDQSFLFTPSSSPPSPDSPGYAARTAMSLNLIGSLFPHFNELAMVAPGSVFKTWSVVSNHRDHCSWIGVQCDSVGRVVGLSIFGMNISGPIPPQIKSLSVLRLLNFSNNMFNGSLPTNVLKLRSVESLDMYDNNFEEPLPVEVSQMVKLKYLHLGGNYFSGSNPPEYARLKNSEYLSLTGNDLTGRIPEELGLLENLKFLSLGYYNNFTGGIPP</sequence>
<dbReference type="SUPFAM" id="SSF52058">
    <property type="entry name" value="L domain-like"/>
    <property type="match status" value="1"/>
</dbReference>
<dbReference type="Gene3D" id="3.80.10.10">
    <property type="entry name" value="Ribonuclease Inhibitor"/>
    <property type="match status" value="2"/>
</dbReference>
<organism evidence="7 8">
    <name type="scientific">Taxus chinensis</name>
    <name type="common">Chinese yew</name>
    <name type="synonym">Taxus wallichiana var. chinensis</name>
    <dbReference type="NCBI Taxonomy" id="29808"/>
    <lineage>
        <taxon>Eukaryota</taxon>
        <taxon>Viridiplantae</taxon>
        <taxon>Streptophyta</taxon>
        <taxon>Embryophyta</taxon>
        <taxon>Tracheophyta</taxon>
        <taxon>Spermatophyta</taxon>
        <taxon>Pinopsida</taxon>
        <taxon>Pinidae</taxon>
        <taxon>Conifers II</taxon>
        <taxon>Cupressales</taxon>
        <taxon>Taxaceae</taxon>
        <taxon>Taxus</taxon>
    </lineage>
</organism>
<name>A0AA38LP09_TAXCH</name>
<dbReference type="InterPro" id="IPR021109">
    <property type="entry name" value="Peptidase_aspartic_dom_sf"/>
</dbReference>
<feature type="non-terminal residue" evidence="7">
    <location>
        <position position="395"/>
    </location>
</feature>
<keyword evidence="3" id="KW-0732">Signal</keyword>
<evidence type="ECO:0000313" key="7">
    <source>
        <dbReference type="EMBL" id="KAH9332043.1"/>
    </source>
</evidence>
<proteinExistence type="predicted"/>
<keyword evidence="4" id="KW-0677">Repeat</keyword>
<accession>A0AA38LP09</accession>
<gene>
    <name evidence="7" type="ORF">KI387_004151</name>
</gene>
<comment type="subcellular location">
    <subcellularLocation>
        <location evidence="1">Membrane</location>
    </subcellularLocation>
</comment>
<evidence type="ECO:0000256" key="3">
    <source>
        <dbReference type="ARBA" id="ARBA00022729"/>
    </source>
</evidence>
<dbReference type="InterPro" id="IPR032675">
    <property type="entry name" value="LRR_dom_sf"/>
</dbReference>
<dbReference type="EMBL" id="JAHRHJ020000001">
    <property type="protein sequence ID" value="KAH9332043.1"/>
    <property type="molecule type" value="Genomic_DNA"/>
</dbReference>
<evidence type="ECO:0000313" key="8">
    <source>
        <dbReference type="Proteomes" id="UP000824469"/>
    </source>
</evidence>
<dbReference type="Pfam" id="PF00560">
    <property type="entry name" value="LRR_1"/>
    <property type="match status" value="2"/>
</dbReference>
<dbReference type="AlphaFoldDB" id="A0AA38LP09"/>
<keyword evidence="8" id="KW-1185">Reference proteome</keyword>
<dbReference type="InterPro" id="IPR053211">
    <property type="entry name" value="DNA_repair-toleration"/>
</dbReference>
<dbReference type="SUPFAM" id="SSF50630">
    <property type="entry name" value="Acid proteases"/>
    <property type="match status" value="1"/>
</dbReference>
<dbReference type="InterPro" id="IPR013210">
    <property type="entry name" value="LRR_N_plant-typ"/>
</dbReference>
<dbReference type="Pfam" id="PF08263">
    <property type="entry name" value="LRRNT_2"/>
    <property type="match status" value="1"/>
</dbReference>
<evidence type="ECO:0000256" key="4">
    <source>
        <dbReference type="ARBA" id="ARBA00022737"/>
    </source>
</evidence>
<keyword evidence="5" id="KW-0472">Membrane</keyword>
<feature type="domain" description="Peptidase A1" evidence="6">
    <location>
        <begin position="1"/>
        <end position="170"/>
    </location>
</feature>
<dbReference type="PROSITE" id="PS51767">
    <property type="entry name" value="PEPTIDASE_A1"/>
    <property type="match status" value="1"/>
</dbReference>